<organism evidence="1 2">
    <name type="scientific">Polaribacter filamentus</name>
    <dbReference type="NCBI Taxonomy" id="53483"/>
    <lineage>
        <taxon>Bacteria</taxon>
        <taxon>Pseudomonadati</taxon>
        <taxon>Bacteroidota</taxon>
        <taxon>Flavobacteriia</taxon>
        <taxon>Flavobacteriales</taxon>
        <taxon>Flavobacteriaceae</taxon>
    </lineage>
</organism>
<dbReference type="PANTHER" id="PTHR43861">
    <property type="entry name" value="TRANS-ACONITATE 2-METHYLTRANSFERASE-RELATED"/>
    <property type="match status" value="1"/>
</dbReference>
<keyword evidence="2" id="KW-1185">Reference proteome</keyword>
<name>A0A2S7KL71_9FLAO</name>
<dbReference type="EMBL" id="MQUA01000014">
    <property type="protein sequence ID" value="PQB03362.1"/>
    <property type="molecule type" value="Genomic_DNA"/>
</dbReference>
<gene>
    <name evidence="1" type="ORF">BST83_18935</name>
</gene>
<dbReference type="Pfam" id="PF13489">
    <property type="entry name" value="Methyltransf_23"/>
    <property type="match status" value="1"/>
</dbReference>
<protein>
    <recommendedName>
        <fullName evidence="3">SAM-dependent methyltransferase</fullName>
    </recommendedName>
</protein>
<dbReference type="CDD" id="cd02440">
    <property type="entry name" value="AdoMet_MTases"/>
    <property type="match status" value="1"/>
</dbReference>
<dbReference type="SUPFAM" id="SSF53335">
    <property type="entry name" value="S-adenosyl-L-methionine-dependent methyltransferases"/>
    <property type="match status" value="1"/>
</dbReference>
<dbReference type="Proteomes" id="UP000239522">
    <property type="component" value="Unassembled WGS sequence"/>
</dbReference>
<dbReference type="InterPro" id="IPR029063">
    <property type="entry name" value="SAM-dependent_MTases_sf"/>
</dbReference>
<accession>A0A2S7KL71</accession>
<evidence type="ECO:0000313" key="2">
    <source>
        <dbReference type="Proteomes" id="UP000239522"/>
    </source>
</evidence>
<evidence type="ECO:0000313" key="1">
    <source>
        <dbReference type="EMBL" id="PQB03362.1"/>
    </source>
</evidence>
<reference evidence="1 2" key="1">
    <citation type="submission" date="2016-11" db="EMBL/GenBank/DDBJ databases">
        <title>Trade-off between light-utilization and light-protection in marine flavobacteria.</title>
        <authorList>
            <person name="Kumagai Y."/>
        </authorList>
    </citation>
    <scope>NUCLEOTIDE SEQUENCE [LARGE SCALE GENOMIC DNA]</scope>
    <source>
        <strain evidence="1 2">ATCC 700397</strain>
    </source>
</reference>
<dbReference type="Gene3D" id="3.40.50.150">
    <property type="entry name" value="Vaccinia Virus protein VP39"/>
    <property type="match status" value="1"/>
</dbReference>
<proteinExistence type="predicted"/>
<evidence type="ECO:0008006" key="3">
    <source>
        <dbReference type="Google" id="ProtNLM"/>
    </source>
</evidence>
<dbReference type="AlphaFoldDB" id="A0A2S7KL71"/>
<dbReference type="OrthoDB" id="9791837at2"/>
<sequence length="311" mass="36367">MEYTSAVNCSICKKTESSYYMSTNALMHEPNNELYVFNVCNNCETVFLTNSVLPERLEEYYTENYLPYRGSLAWGKYFSFVNNSQKKLDLARVNFVKKHLKKNEPNLSVLDVGCGDPSFLELLQQNLKVNCTGIDFSDSGWKGKNYPNLELKKVSIEDYDSKTEFDIITLWHYLEHDYNPHQTIETLYNCLKQGGKIIIEVPDYKSVSAKIQKSYWQGWHSPRHMSLLTNKGFALLFQKDKWEIKKHLRFGTLDAFTLWWLGRMEKKGIQWSGNMSNHFWMLVLLKVVTSPIFVFEKLFPLGVQILVVEKK</sequence>
<comment type="caution">
    <text evidence="1">The sequence shown here is derived from an EMBL/GenBank/DDBJ whole genome shotgun (WGS) entry which is preliminary data.</text>
</comment>
<dbReference type="PANTHER" id="PTHR43861:SF6">
    <property type="entry name" value="METHYLTRANSFERASE TYPE 11"/>
    <property type="match status" value="1"/>
</dbReference>